<name>A0A1L5F3P1_CLOKL</name>
<evidence type="ECO:0000313" key="2">
    <source>
        <dbReference type="Proteomes" id="UP000184604"/>
    </source>
</evidence>
<dbReference type="NCBIfam" id="NF038335">
    <property type="entry name" value="YPO0640_fam"/>
    <property type="match status" value="1"/>
</dbReference>
<protein>
    <submittedName>
        <fullName evidence="1">SMI1/KNR4 family protein</fullName>
    </submittedName>
</protein>
<dbReference type="OrthoDB" id="2361629at2"/>
<accession>A0A1L5F3P1</accession>
<dbReference type="RefSeq" id="WP_073537301.1">
    <property type="nucleotide sequence ID" value="NZ_CP018335.1"/>
</dbReference>
<dbReference type="SUPFAM" id="SSF160631">
    <property type="entry name" value="SMI1/KNR4-like"/>
    <property type="match status" value="1"/>
</dbReference>
<dbReference type="InterPro" id="IPR037883">
    <property type="entry name" value="Knr4/Smi1-like_sf"/>
</dbReference>
<gene>
    <name evidence="1" type="ORF">BS101_02030</name>
</gene>
<evidence type="ECO:0000313" key="1">
    <source>
        <dbReference type="EMBL" id="APM37613.1"/>
    </source>
</evidence>
<proteinExistence type="predicted"/>
<reference evidence="1 2" key="1">
    <citation type="submission" date="2016-12" db="EMBL/GenBank/DDBJ databases">
        <title>Complete genome sequence of Clostridium kluyveri JZZ isolated from the pit mud of a Chinese flavor liquor-making factory.</title>
        <authorList>
            <person name="Wang Y."/>
        </authorList>
    </citation>
    <scope>NUCLEOTIDE SEQUENCE [LARGE SCALE GENOMIC DNA]</scope>
    <source>
        <strain evidence="1 2">JZZ</strain>
    </source>
</reference>
<dbReference type="Gene3D" id="3.40.1580.10">
    <property type="entry name" value="SMI1/KNR4-like"/>
    <property type="match status" value="1"/>
</dbReference>
<organism evidence="1 2">
    <name type="scientific">Clostridium kluyveri</name>
    <dbReference type="NCBI Taxonomy" id="1534"/>
    <lineage>
        <taxon>Bacteria</taxon>
        <taxon>Bacillati</taxon>
        <taxon>Bacillota</taxon>
        <taxon>Clostridia</taxon>
        <taxon>Eubacteriales</taxon>
        <taxon>Clostridiaceae</taxon>
        <taxon>Clostridium</taxon>
    </lineage>
</organism>
<sequence>MWEDDFKKIVDEKKMYKEEVNVGATKEEIKKFTVEVKKSLDKEIPKEYLNIIERVNGIEFNGFILYGIDEFLLENEPKQHIYGLIDLNQIWYENEEQKQYLFLGESNISWYVYKYDNESFIELDNPSGREINKFSNFEDMFEKLLLDALM</sequence>
<dbReference type="Proteomes" id="UP000184604">
    <property type="component" value="Chromosome"/>
</dbReference>
<dbReference type="AlphaFoldDB" id="A0A1L5F3P1"/>
<dbReference type="EMBL" id="CP018335">
    <property type="protein sequence ID" value="APM37613.1"/>
    <property type="molecule type" value="Genomic_DNA"/>
</dbReference>